<dbReference type="AlphaFoldDB" id="A0A1E7EIK2"/>
<keyword evidence="2" id="KW-0732">Signal</keyword>
<dbReference type="EMBL" id="KV784514">
    <property type="protein sequence ID" value="OEU05716.1"/>
    <property type="molecule type" value="Genomic_DNA"/>
</dbReference>
<feature type="compositionally biased region" description="Acidic residues" evidence="1">
    <location>
        <begin position="139"/>
        <end position="157"/>
    </location>
</feature>
<dbReference type="InParanoid" id="A0A1E7EIK2"/>
<protein>
    <submittedName>
        <fullName evidence="3">Uncharacterized protein</fullName>
    </submittedName>
</protein>
<organism evidence="3 4">
    <name type="scientific">Fragilariopsis cylindrus CCMP1102</name>
    <dbReference type="NCBI Taxonomy" id="635003"/>
    <lineage>
        <taxon>Eukaryota</taxon>
        <taxon>Sar</taxon>
        <taxon>Stramenopiles</taxon>
        <taxon>Ochrophyta</taxon>
        <taxon>Bacillariophyta</taxon>
        <taxon>Bacillariophyceae</taxon>
        <taxon>Bacillariophycidae</taxon>
        <taxon>Bacillariales</taxon>
        <taxon>Bacillariaceae</taxon>
        <taxon>Fragilariopsis</taxon>
    </lineage>
</organism>
<gene>
    <name evidence="3" type="ORF">FRACYDRAFT_258559</name>
</gene>
<evidence type="ECO:0000313" key="4">
    <source>
        <dbReference type="Proteomes" id="UP000095751"/>
    </source>
</evidence>
<dbReference type="Pfam" id="PF04359">
    <property type="entry name" value="DUF493"/>
    <property type="match status" value="1"/>
</dbReference>
<evidence type="ECO:0000256" key="2">
    <source>
        <dbReference type="SAM" id="SignalP"/>
    </source>
</evidence>
<feature type="compositionally biased region" description="Acidic residues" evidence="1">
    <location>
        <begin position="53"/>
        <end position="65"/>
    </location>
</feature>
<dbReference type="Gene3D" id="3.30.70.260">
    <property type="match status" value="1"/>
</dbReference>
<feature type="signal peptide" evidence="2">
    <location>
        <begin position="1"/>
        <end position="18"/>
    </location>
</feature>
<name>A0A1E7EIK2_9STRA</name>
<feature type="region of interest" description="Disordered" evidence="1">
    <location>
        <begin position="52"/>
        <end position="80"/>
    </location>
</feature>
<accession>A0A1E7EIK2</accession>
<dbReference type="OrthoDB" id="43442at2759"/>
<dbReference type="InterPro" id="IPR007454">
    <property type="entry name" value="UPF0250_YbeD-like"/>
</dbReference>
<dbReference type="KEGG" id="fcy:FRACYDRAFT_258559"/>
<reference evidence="3 4" key="1">
    <citation type="submission" date="2016-09" db="EMBL/GenBank/DDBJ databases">
        <title>Extensive genetic diversity and differential bi-allelic expression allows diatom success in the polar Southern Ocean.</title>
        <authorList>
            <consortium name="DOE Joint Genome Institute"/>
            <person name="Mock T."/>
            <person name="Otillar R.P."/>
            <person name="Strauss J."/>
            <person name="Dupont C."/>
            <person name="Frickenhaus S."/>
            <person name="Maumus F."/>
            <person name="Mcmullan M."/>
            <person name="Sanges R."/>
            <person name="Schmutz J."/>
            <person name="Toseland A."/>
            <person name="Valas R."/>
            <person name="Veluchamy A."/>
            <person name="Ward B.J."/>
            <person name="Allen A."/>
            <person name="Barry K."/>
            <person name="Falciatore A."/>
            <person name="Ferrante M."/>
            <person name="Fortunato A.E."/>
            <person name="Gloeckner G."/>
            <person name="Gruber A."/>
            <person name="Hipkin R."/>
            <person name="Janech M."/>
            <person name="Kroth P."/>
            <person name="Leese F."/>
            <person name="Lindquist E."/>
            <person name="Lyon B.R."/>
            <person name="Martin J."/>
            <person name="Mayer C."/>
            <person name="Parker M."/>
            <person name="Quesneville H."/>
            <person name="Raymond J."/>
            <person name="Uhlig C."/>
            <person name="Valentin K.U."/>
            <person name="Worden A.Z."/>
            <person name="Armbrust E.V."/>
            <person name="Bowler C."/>
            <person name="Green B."/>
            <person name="Moulton V."/>
            <person name="Van Oosterhout C."/>
            <person name="Grigoriev I."/>
        </authorList>
    </citation>
    <scope>NUCLEOTIDE SEQUENCE [LARGE SCALE GENOMIC DNA]</scope>
    <source>
        <strain evidence="3 4">CCMP1102</strain>
    </source>
</reference>
<dbReference type="Proteomes" id="UP000095751">
    <property type="component" value="Unassembled WGS sequence"/>
</dbReference>
<proteinExistence type="predicted"/>
<feature type="region of interest" description="Disordered" evidence="1">
    <location>
        <begin position="137"/>
        <end position="157"/>
    </location>
</feature>
<evidence type="ECO:0000313" key="3">
    <source>
        <dbReference type="EMBL" id="OEU05716.1"/>
    </source>
</evidence>
<evidence type="ECO:0000256" key="1">
    <source>
        <dbReference type="SAM" id="MobiDB-lite"/>
    </source>
</evidence>
<sequence>MSFRFFLSLLLILHKSDGFLLLPSTTTTNAGNKWPSYSTTIRNIAQSVTNGADGEDIVDLDDGNEDPINPSKISSSSSEYQEPTDRFKYKVHALMGTYDPAEGEVDDEGQDGNILKAMLTFPTQYVFHVVGRKIQLSTNDDDEDDNNNNNNDDDDDYASSVRKIIYETTGDDNIVCEIIPRGKKFIKVQCEAKVESATMINTIYDALGQMESTVMKF</sequence>
<keyword evidence="4" id="KW-1185">Reference proteome</keyword>
<feature type="chain" id="PRO_5009191909" evidence="2">
    <location>
        <begin position="19"/>
        <end position="217"/>
    </location>
</feature>